<sequence>AGPVPESELDIVDTGRVTTAAAVGTNILNDNTKIWAANVHKNRLVRIINGPGVGQTFVIDSNIASTLVIKGTWLTALTLSSQYVILAGVRYSGQVYENENTATDDNARRFETSSKKLRDVIIQVTTNDQLFGNATNQRYKVTAESTIGITQIDISTLYFKNAAAGQNGTVNILGVED</sequence>
<reference evidence="1" key="1">
    <citation type="journal article" date="2014" name="Front. Microbiol.">
        <title>High frequency of phylogenetically diverse reductive dehalogenase-homologous genes in deep subseafloor sedimentary metagenomes.</title>
        <authorList>
            <person name="Kawai M."/>
            <person name="Futagami T."/>
            <person name="Toyoda A."/>
            <person name="Takaki Y."/>
            <person name="Nishi S."/>
            <person name="Hori S."/>
            <person name="Arai W."/>
            <person name="Tsubouchi T."/>
            <person name="Morono Y."/>
            <person name="Uchiyama I."/>
            <person name="Ito T."/>
            <person name="Fujiyama A."/>
            <person name="Inagaki F."/>
            <person name="Takami H."/>
        </authorList>
    </citation>
    <scope>NUCLEOTIDE SEQUENCE</scope>
    <source>
        <strain evidence="1">Expedition CK06-06</strain>
    </source>
</reference>
<organism evidence="1">
    <name type="scientific">marine sediment metagenome</name>
    <dbReference type="NCBI Taxonomy" id="412755"/>
    <lineage>
        <taxon>unclassified sequences</taxon>
        <taxon>metagenomes</taxon>
        <taxon>ecological metagenomes</taxon>
    </lineage>
</organism>
<accession>X1QRA2</accession>
<protein>
    <submittedName>
        <fullName evidence="1">Uncharacterized protein</fullName>
    </submittedName>
</protein>
<gene>
    <name evidence="1" type="ORF">S12H4_03362</name>
</gene>
<feature type="non-terminal residue" evidence="1">
    <location>
        <position position="1"/>
    </location>
</feature>
<evidence type="ECO:0000313" key="1">
    <source>
        <dbReference type="EMBL" id="GAI71072.1"/>
    </source>
</evidence>
<proteinExistence type="predicted"/>
<name>X1QRA2_9ZZZZ</name>
<dbReference type="AlphaFoldDB" id="X1QRA2"/>
<comment type="caution">
    <text evidence="1">The sequence shown here is derived from an EMBL/GenBank/DDBJ whole genome shotgun (WGS) entry which is preliminary data.</text>
</comment>
<dbReference type="EMBL" id="BARW01000932">
    <property type="protein sequence ID" value="GAI71072.1"/>
    <property type="molecule type" value="Genomic_DNA"/>
</dbReference>